<keyword evidence="6 9" id="KW-0479">Metal-binding</keyword>
<evidence type="ECO:0000256" key="7">
    <source>
        <dbReference type="ARBA" id="ARBA00022741"/>
    </source>
</evidence>
<evidence type="ECO:0000313" key="11">
    <source>
        <dbReference type="EMBL" id="GEJ55361.1"/>
    </source>
</evidence>
<dbReference type="InterPro" id="IPR002828">
    <property type="entry name" value="SurE-like_Pase/nucleotidase"/>
</dbReference>
<keyword evidence="12" id="KW-1185">Reference proteome</keyword>
<feature type="binding site" evidence="9">
    <location>
        <position position="8"/>
    </location>
    <ligand>
        <name>a divalent metal cation</name>
        <dbReference type="ChEBI" id="CHEBI:60240"/>
    </ligand>
</feature>
<comment type="subcellular location">
    <subcellularLocation>
        <location evidence="3 9">Cytoplasm</location>
    </subcellularLocation>
</comment>
<comment type="cofactor">
    <cofactor evidence="9">
        <name>a divalent metal cation</name>
        <dbReference type="ChEBI" id="CHEBI:60240"/>
    </cofactor>
    <text evidence="9">Binds 1 divalent metal cation per subunit.</text>
</comment>
<evidence type="ECO:0000256" key="8">
    <source>
        <dbReference type="ARBA" id="ARBA00022801"/>
    </source>
</evidence>
<proteinExistence type="inferred from homology"/>
<dbReference type="GO" id="GO:0004309">
    <property type="term" value="F:exopolyphosphatase activity"/>
    <property type="evidence" value="ECO:0007669"/>
    <property type="project" value="TreeGrafter"/>
</dbReference>
<dbReference type="RefSeq" id="WP_176062169.1">
    <property type="nucleotide sequence ID" value="NZ_BJTG01000001.1"/>
</dbReference>
<dbReference type="InterPro" id="IPR030048">
    <property type="entry name" value="SurE"/>
</dbReference>
<evidence type="ECO:0000256" key="6">
    <source>
        <dbReference type="ARBA" id="ARBA00022723"/>
    </source>
</evidence>
<feature type="domain" description="Survival protein SurE-like phosphatase/nucleotidase" evidence="10">
    <location>
        <begin position="3"/>
        <end position="180"/>
    </location>
</feature>
<dbReference type="EC" id="3.1.3.5" evidence="9"/>
<keyword evidence="7 9" id="KW-0547">Nucleotide-binding</keyword>
<dbReference type="InterPro" id="IPR036523">
    <property type="entry name" value="SurE-like_sf"/>
</dbReference>
<dbReference type="FunFam" id="3.40.1210.10:FF:000001">
    <property type="entry name" value="5'/3'-nucleotidase SurE"/>
    <property type="match status" value="1"/>
</dbReference>
<dbReference type="SUPFAM" id="SSF64167">
    <property type="entry name" value="SurE-like"/>
    <property type="match status" value="1"/>
</dbReference>
<evidence type="ECO:0000256" key="9">
    <source>
        <dbReference type="HAMAP-Rule" id="MF_00060"/>
    </source>
</evidence>
<comment type="cofactor">
    <cofactor evidence="2">
        <name>Mg(2+)</name>
        <dbReference type="ChEBI" id="CHEBI:18420"/>
    </cofactor>
</comment>
<dbReference type="AlphaFoldDB" id="A0A7I9VG41"/>
<dbReference type="Pfam" id="PF01975">
    <property type="entry name" value="SurE"/>
    <property type="match status" value="1"/>
</dbReference>
<comment type="catalytic activity">
    <reaction evidence="1 9">
        <text>a ribonucleoside 5'-phosphate + H2O = a ribonucleoside + phosphate</text>
        <dbReference type="Rhea" id="RHEA:12484"/>
        <dbReference type="ChEBI" id="CHEBI:15377"/>
        <dbReference type="ChEBI" id="CHEBI:18254"/>
        <dbReference type="ChEBI" id="CHEBI:43474"/>
        <dbReference type="ChEBI" id="CHEBI:58043"/>
        <dbReference type="EC" id="3.1.3.5"/>
    </reaction>
</comment>
<evidence type="ECO:0000256" key="4">
    <source>
        <dbReference type="ARBA" id="ARBA00011062"/>
    </source>
</evidence>
<evidence type="ECO:0000256" key="1">
    <source>
        <dbReference type="ARBA" id="ARBA00000815"/>
    </source>
</evidence>
<name>A0A7I9VG41_9BACT</name>
<feature type="binding site" evidence="9">
    <location>
        <position position="91"/>
    </location>
    <ligand>
        <name>a divalent metal cation</name>
        <dbReference type="ChEBI" id="CHEBI:60240"/>
    </ligand>
</feature>
<dbReference type="PANTHER" id="PTHR30457:SF12">
    <property type="entry name" value="5'_3'-NUCLEOTIDASE SURE"/>
    <property type="match status" value="1"/>
</dbReference>
<dbReference type="NCBIfam" id="NF001490">
    <property type="entry name" value="PRK00346.1-4"/>
    <property type="match status" value="1"/>
</dbReference>
<dbReference type="GO" id="GO:0008253">
    <property type="term" value="F:5'-nucleotidase activity"/>
    <property type="evidence" value="ECO:0007669"/>
    <property type="project" value="UniProtKB-UniRule"/>
</dbReference>
<dbReference type="EMBL" id="BJTG01000001">
    <property type="protein sequence ID" value="GEJ55361.1"/>
    <property type="molecule type" value="Genomic_DNA"/>
</dbReference>
<dbReference type="NCBIfam" id="TIGR00087">
    <property type="entry name" value="surE"/>
    <property type="match status" value="1"/>
</dbReference>
<evidence type="ECO:0000259" key="10">
    <source>
        <dbReference type="Pfam" id="PF01975"/>
    </source>
</evidence>
<feature type="binding site" evidence="9">
    <location>
        <position position="38"/>
    </location>
    <ligand>
        <name>a divalent metal cation</name>
        <dbReference type="ChEBI" id="CHEBI:60240"/>
    </ligand>
</feature>
<feature type="binding site" evidence="9">
    <location>
        <position position="9"/>
    </location>
    <ligand>
        <name>a divalent metal cation</name>
        <dbReference type="ChEBI" id="CHEBI:60240"/>
    </ligand>
</feature>
<sequence>MRILLSNDDGVHAPGLAALAGAFPDDEVWVVAPDREQSATSHSISLHRPLRLAEVAPRWYAVDGTPTDAVYMGLNLVLRGRRPDVVLSGVNHGPNLGTDVLYSGTVAAAMEGALLGCHAIAVSLAGPPPHAFEHAVAFAAALARRLVQHPPAAPALLNVNVPPGPVKGFRFARLGRRTYGNEVVEKRDPRGRPYYWIGGEGGAVNEDIPHSDCNCVFQEGLVSVSPLHLDWTHGALLDEMRSWTVEGYRKEPIP</sequence>
<accession>A0A7I9VG41</accession>
<comment type="similarity">
    <text evidence="4 9">Belongs to the SurE nucleotidase family.</text>
</comment>
<dbReference type="Proteomes" id="UP000503640">
    <property type="component" value="Unassembled WGS sequence"/>
</dbReference>
<dbReference type="GO" id="GO:0008254">
    <property type="term" value="F:3'-nucleotidase activity"/>
    <property type="evidence" value="ECO:0007669"/>
    <property type="project" value="TreeGrafter"/>
</dbReference>
<dbReference type="GO" id="GO:0005737">
    <property type="term" value="C:cytoplasm"/>
    <property type="evidence" value="ECO:0007669"/>
    <property type="project" value="UniProtKB-SubCell"/>
</dbReference>
<evidence type="ECO:0000256" key="3">
    <source>
        <dbReference type="ARBA" id="ARBA00004496"/>
    </source>
</evidence>
<dbReference type="GO" id="GO:0000166">
    <property type="term" value="F:nucleotide binding"/>
    <property type="evidence" value="ECO:0007669"/>
    <property type="project" value="UniProtKB-KW"/>
</dbReference>
<dbReference type="HAMAP" id="MF_00060">
    <property type="entry name" value="SurE"/>
    <property type="match status" value="1"/>
</dbReference>
<organism evidence="11 12">
    <name type="scientific">Anaeromyxobacter diazotrophicus</name>
    <dbReference type="NCBI Taxonomy" id="2590199"/>
    <lineage>
        <taxon>Bacteria</taxon>
        <taxon>Pseudomonadati</taxon>
        <taxon>Myxococcota</taxon>
        <taxon>Myxococcia</taxon>
        <taxon>Myxococcales</taxon>
        <taxon>Cystobacterineae</taxon>
        <taxon>Anaeromyxobacteraceae</taxon>
        <taxon>Anaeromyxobacter</taxon>
    </lineage>
</organism>
<dbReference type="Gene3D" id="3.40.1210.10">
    <property type="entry name" value="Survival protein SurE-like phosphatase/nucleotidase"/>
    <property type="match status" value="1"/>
</dbReference>
<evidence type="ECO:0000256" key="2">
    <source>
        <dbReference type="ARBA" id="ARBA00001946"/>
    </source>
</evidence>
<comment type="function">
    <text evidence="9">Nucleotidase that shows phosphatase activity on nucleoside 5'-monophosphates.</text>
</comment>
<protein>
    <recommendedName>
        <fullName evidence="9">5'-nucleotidase SurE</fullName>
        <ecNumber evidence="9">3.1.3.5</ecNumber>
    </recommendedName>
    <alternativeName>
        <fullName evidence="9">Nucleoside 5'-monophosphate phosphohydrolase</fullName>
    </alternativeName>
</protein>
<comment type="caution">
    <text evidence="11">The sequence shown here is derived from an EMBL/GenBank/DDBJ whole genome shotgun (WGS) entry which is preliminary data.</text>
</comment>
<keyword evidence="5 9" id="KW-0963">Cytoplasm</keyword>
<reference evidence="12" key="1">
    <citation type="journal article" date="2020" name="Appl. Environ. Microbiol.">
        <title>Diazotrophic Anaeromyxobacter Isolates from Soils.</title>
        <authorList>
            <person name="Masuda Y."/>
            <person name="Yamanaka H."/>
            <person name="Xu Z.X."/>
            <person name="Shiratori Y."/>
            <person name="Aono T."/>
            <person name="Amachi S."/>
            <person name="Senoo K."/>
            <person name="Itoh H."/>
        </authorList>
    </citation>
    <scope>NUCLEOTIDE SEQUENCE [LARGE SCALE GENOMIC DNA]</scope>
    <source>
        <strain evidence="12">R267</strain>
    </source>
</reference>
<evidence type="ECO:0000313" key="12">
    <source>
        <dbReference type="Proteomes" id="UP000503640"/>
    </source>
</evidence>
<dbReference type="PANTHER" id="PTHR30457">
    <property type="entry name" value="5'-NUCLEOTIDASE SURE"/>
    <property type="match status" value="1"/>
</dbReference>
<gene>
    <name evidence="9 11" type="primary">surE</name>
    <name evidence="11" type="ORF">AMYX_01020</name>
</gene>
<keyword evidence="8 9" id="KW-0378">Hydrolase</keyword>
<evidence type="ECO:0000256" key="5">
    <source>
        <dbReference type="ARBA" id="ARBA00022490"/>
    </source>
</evidence>
<dbReference type="GO" id="GO:0046872">
    <property type="term" value="F:metal ion binding"/>
    <property type="evidence" value="ECO:0007669"/>
    <property type="project" value="UniProtKB-UniRule"/>
</dbReference>